<proteinExistence type="predicted"/>
<sequence length="325" mass="37604">MHNHIFNYKIFPPSLFKGILLPFFILPSLFAGCKEDQSSKEKAEVAYEDIDAAFNNKSFPILFNHLYVTLDSTTFANLKNNEFLASSYANLDRGMPDFNKLEPSANSFYLRGKSHYIEILGPGNKFGEPTGKMGIGFQLDNDEEFQIRKKLDLPTTSKTFLTATDTATYNIKGEEVLWYQPFYTTGNISTEVYTWYAQYNPEFLKKLYGTNVNIYSREEFLKPGYDGKKFFHSVSKLEIVCNQADFKRIAMELQLLDHQWEKKGDEFTTQLNDIDLVLHLRSELDQSYLKAIHCKLNENNNNTLDFGNLLIKNSGKQSIWEFKNH</sequence>
<name>A0ABU3DAH2_9FLAO</name>
<gene>
    <name evidence="1" type="ORF">RM539_18330</name>
</gene>
<dbReference type="RefSeq" id="WP_311504876.1">
    <property type="nucleotide sequence ID" value="NZ_JAVRHK010000024.1"/>
</dbReference>
<dbReference type="InterPro" id="IPR043869">
    <property type="entry name" value="DUF5829"/>
</dbReference>
<accession>A0ABU3DAH2</accession>
<keyword evidence="2" id="KW-1185">Reference proteome</keyword>
<dbReference type="EMBL" id="JAVRHK010000024">
    <property type="protein sequence ID" value="MDT0678541.1"/>
    <property type="molecule type" value="Genomic_DNA"/>
</dbReference>
<dbReference type="Pfam" id="PF19147">
    <property type="entry name" value="DUF5829"/>
    <property type="match status" value="1"/>
</dbReference>
<evidence type="ECO:0000313" key="1">
    <source>
        <dbReference type="EMBL" id="MDT0678541.1"/>
    </source>
</evidence>
<evidence type="ECO:0000313" key="2">
    <source>
        <dbReference type="Proteomes" id="UP001262582"/>
    </source>
</evidence>
<comment type="caution">
    <text evidence="1">The sequence shown here is derived from an EMBL/GenBank/DDBJ whole genome shotgun (WGS) entry which is preliminary data.</text>
</comment>
<reference evidence="1 2" key="1">
    <citation type="submission" date="2023-09" db="EMBL/GenBank/DDBJ databases">
        <authorList>
            <person name="Rey-Velasco X."/>
        </authorList>
    </citation>
    <scope>NUCLEOTIDE SEQUENCE [LARGE SCALE GENOMIC DNA]</scope>
    <source>
        <strain evidence="1 2">F117</strain>
    </source>
</reference>
<organism evidence="1 2">
    <name type="scientific">Autumnicola musiva</name>
    <dbReference type="NCBI Taxonomy" id="3075589"/>
    <lineage>
        <taxon>Bacteria</taxon>
        <taxon>Pseudomonadati</taxon>
        <taxon>Bacteroidota</taxon>
        <taxon>Flavobacteriia</taxon>
        <taxon>Flavobacteriales</taxon>
        <taxon>Flavobacteriaceae</taxon>
        <taxon>Autumnicola</taxon>
    </lineage>
</organism>
<protein>
    <submittedName>
        <fullName evidence="1">DUF5829 family protein</fullName>
    </submittedName>
</protein>
<dbReference type="Proteomes" id="UP001262582">
    <property type="component" value="Unassembled WGS sequence"/>
</dbReference>